<keyword evidence="2" id="KW-1185">Reference proteome</keyword>
<dbReference type="AlphaFoldDB" id="A0AA38BTR5"/>
<gene>
    <name evidence="1" type="ORF">KI387_031908</name>
</gene>
<organism evidence="1 2">
    <name type="scientific">Taxus chinensis</name>
    <name type="common">Chinese yew</name>
    <name type="synonym">Taxus wallichiana var. chinensis</name>
    <dbReference type="NCBI Taxonomy" id="29808"/>
    <lineage>
        <taxon>Eukaryota</taxon>
        <taxon>Viridiplantae</taxon>
        <taxon>Streptophyta</taxon>
        <taxon>Embryophyta</taxon>
        <taxon>Tracheophyta</taxon>
        <taxon>Spermatophyta</taxon>
        <taxon>Pinopsida</taxon>
        <taxon>Pinidae</taxon>
        <taxon>Conifers II</taxon>
        <taxon>Cupressales</taxon>
        <taxon>Taxaceae</taxon>
        <taxon>Taxus</taxon>
    </lineage>
</organism>
<reference evidence="1 2" key="1">
    <citation type="journal article" date="2021" name="Nat. Plants">
        <title>The Taxus genome provides insights into paclitaxel biosynthesis.</title>
        <authorList>
            <person name="Xiong X."/>
            <person name="Gou J."/>
            <person name="Liao Q."/>
            <person name="Li Y."/>
            <person name="Zhou Q."/>
            <person name="Bi G."/>
            <person name="Li C."/>
            <person name="Du R."/>
            <person name="Wang X."/>
            <person name="Sun T."/>
            <person name="Guo L."/>
            <person name="Liang H."/>
            <person name="Lu P."/>
            <person name="Wu Y."/>
            <person name="Zhang Z."/>
            <person name="Ro D.K."/>
            <person name="Shang Y."/>
            <person name="Huang S."/>
            <person name="Yan J."/>
        </authorList>
    </citation>
    <scope>NUCLEOTIDE SEQUENCE [LARGE SCALE GENOMIC DNA]</scope>
    <source>
        <strain evidence="1">Ta-2019</strain>
    </source>
</reference>
<dbReference type="EMBL" id="JAHRHJ020003813">
    <property type="protein sequence ID" value="KAH9287791.1"/>
    <property type="molecule type" value="Genomic_DNA"/>
</dbReference>
<evidence type="ECO:0000313" key="1">
    <source>
        <dbReference type="EMBL" id="KAH9287791.1"/>
    </source>
</evidence>
<evidence type="ECO:0000313" key="2">
    <source>
        <dbReference type="Proteomes" id="UP000824469"/>
    </source>
</evidence>
<name>A0AA38BTR5_TAXCH</name>
<feature type="non-terminal residue" evidence="1">
    <location>
        <position position="1"/>
    </location>
</feature>
<sequence length="71" mass="8328">KMTEFQKTGRTGRLSVMEYWEGFTKLLSMCRSRRVPSCEKFRIRTFIMGLNPIIVAKWSPRPNTMDGVVEK</sequence>
<accession>A0AA38BTR5</accession>
<protein>
    <recommendedName>
        <fullName evidence="3">Retrotransposon gag domain-containing protein</fullName>
    </recommendedName>
</protein>
<evidence type="ECO:0008006" key="3">
    <source>
        <dbReference type="Google" id="ProtNLM"/>
    </source>
</evidence>
<proteinExistence type="predicted"/>
<feature type="non-terminal residue" evidence="1">
    <location>
        <position position="71"/>
    </location>
</feature>
<dbReference type="Proteomes" id="UP000824469">
    <property type="component" value="Unassembled WGS sequence"/>
</dbReference>
<comment type="caution">
    <text evidence="1">The sequence shown here is derived from an EMBL/GenBank/DDBJ whole genome shotgun (WGS) entry which is preliminary data.</text>
</comment>